<protein>
    <submittedName>
        <fullName evidence="1">Uncharacterized protein</fullName>
    </submittedName>
</protein>
<sequence length="1106" mass="122328">MPSDATKRKNRPENPLDLYEERMEELYIREDLPLRRVKEMIDAESGQNIPLSRYRAKVEDRGWKKYFEAGATKALAIILKRRAQANKKSKVFRGGEQLPEDKVTQIITRSRPTTLEMMESPEIPRGFSVRTPSPEPTQNLTNCQGPNTWDVASLRCVSREIDDDENLLSDMPWLELEWALDQLSLDPQHQDKLAKISIAPELLKDPENTLVSHPLSTAGVWNAVPLNLDGIHSLGPSFFTNHPYVLATMKSLLPPSFIHRQLVGNSLIGYDTKMANSFTRQQLLFSIANNFAGLNGFPIWQPFKLLEFINTDTIRILFRLTQGPTARSIIQGLFKAAIESGAYTIVDAILSMSKEAAWPRIDVDEEKLFMSGEFYTPIECASRLRHHETVKVLLEYGADVNKTHDRLDDCNGALDCALGWSSARRIDIELFQLLSDKTNVISSKIISQLICNEEEDHLCYLLRKHVKKCVWDGPLEDPLRCLFHALSEERALGLMAALVGIKGKLPLLNLVAVSGYEKLFKCLRLEYRLCPNHDTLCSAVKGGSAQLVQALLSEGASIRSNWDRSCRFSCHDCAEYLRRTPLSVAIANKNEELIDLLRNEGAFASLDSPELCRLAWNAAVEASDLGILKEIFLVHSRALGPINLGSALKVVSRLRDYQFAKDLINRGADVVNSLVPAIQNKQEELIELLLDSGACVEHDSDPRLDNEDPLEAAVNWGNYSVIRRLLAEGPNPNYKALHAAVSKGDEKLIEMFLDAGANVNDGALKAAAKVGNVGLASYLLTKGADPDGHEALETAFRTNRALFETILIAHNQRYNHRKRGFGSEVLCLAIESNDTALIKHLLDHNADPHGFVSKDHQSITPFGYAIAMDKSISFAIVREFLQAGCSPACVVSYVGIAVQNQKIYEVRHPNDSGPYPRATAFLAAIATRNINLVRHLVKIDSKIVHAAARGAIKRTALQRAAEIGDLAMVEFICGLGADVNEPPNRISGATALQLAAVGGFLGIVCYLIKKGANVNAPGALINGITALVGAASQGRIDVVSAVLKASKKRGGVDKAQLKKAIWIANHRGHYPTRDYLQQWHLSLAEPPPEAPMDMEEYINYSPSGED</sequence>
<comment type="caution">
    <text evidence="1">The sequence shown here is derived from an EMBL/GenBank/DDBJ whole genome shotgun (WGS) entry which is preliminary data.</text>
</comment>
<proteinExistence type="predicted"/>
<evidence type="ECO:0000313" key="2">
    <source>
        <dbReference type="Proteomes" id="UP001143856"/>
    </source>
</evidence>
<dbReference type="Proteomes" id="UP001143856">
    <property type="component" value="Unassembled WGS sequence"/>
</dbReference>
<evidence type="ECO:0000313" key="1">
    <source>
        <dbReference type="EMBL" id="KAJ2990005.1"/>
    </source>
</evidence>
<name>A0ACC1PDH5_9PEZI</name>
<gene>
    <name evidence="1" type="ORF">NUW58_g3171</name>
</gene>
<accession>A0ACC1PDH5</accession>
<keyword evidence="2" id="KW-1185">Reference proteome</keyword>
<dbReference type="EMBL" id="JAPDGR010000464">
    <property type="protein sequence ID" value="KAJ2990005.1"/>
    <property type="molecule type" value="Genomic_DNA"/>
</dbReference>
<organism evidence="1 2">
    <name type="scientific">Xylaria curta</name>
    <dbReference type="NCBI Taxonomy" id="42375"/>
    <lineage>
        <taxon>Eukaryota</taxon>
        <taxon>Fungi</taxon>
        <taxon>Dikarya</taxon>
        <taxon>Ascomycota</taxon>
        <taxon>Pezizomycotina</taxon>
        <taxon>Sordariomycetes</taxon>
        <taxon>Xylariomycetidae</taxon>
        <taxon>Xylariales</taxon>
        <taxon>Xylariaceae</taxon>
        <taxon>Xylaria</taxon>
    </lineage>
</organism>
<reference evidence="1" key="1">
    <citation type="submission" date="2022-10" db="EMBL/GenBank/DDBJ databases">
        <title>Genome Sequence of Xylaria curta.</title>
        <authorList>
            <person name="Buettner E."/>
        </authorList>
    </citation>
    <scope>NUCLEOTIDE SEQUENCE</scope>
    <source>
        <strain evidence="1">Babe10</strain>
    </source>
</reference>